<name>A0ABR1QS20_9PEZI</name>
<gene>
    <name evidence="2" type="ORF">PG986_003252</name>
</gene>
<evidence type="ECO:0000313" key="2">
    <source>
        <dbReference type="EMBL" id="KAK7962427.1"/>
    </source>
</evidence>
<accession>A0ABR1QS20</accession>
<feature type="compositionally biased region" description="Basic and acidic residues" evidence="1">
    <location>
        <begin position="359"/>
        <end position="372"/>
    </location>
</feature>
<feature type="compositionally biased region" description="Low complexity" evidence="1">
    <location>
        <begin position="107"/>
        <end position="121"/>
    </location>
</feature>
<feature type="compositionally biased region" description="Polar residues" evidence="1">
    <location>
        <begin position="61"/>
        <end position="76"/>
    </location>
</feature>
<proteinExistence type="predicted"/>
<feature type="compositionally biased region" description="Basic residues" evidence="1">
    <location>
        <begin position="191"/>
        <end position="208"/>
    </location>
</feature>
<feature type="compositionally biased region" description="Polar residues" evidence="1">
    <location>
        <begin position="349"/>
        <end position="358"/>
    </location>
</feature>
<comment type="caution">
    <text evidence="2">The sequence shown here is derived from an EMBL/GenBank/DDBJ whole genome shotgun (WGS) entry which is preliminary data.</text>
</comment>
<dbReference type="RefSeq" id="XP_066704538.1">
    <property type="nucleotide sequence ID" value="XM_066839474.1"/>
</dbReference>
<feature type="compositionally biased region" description="Basic and acidic residues" evidence="1">
    <location>
        <begin position="550"/>
        <end position="560"/>
    </location>
</feature>
<feature type="compositionally biased region" description="Polar residues" evidence="1">
    <location>
        <begin position="209"/>
        <end position="236"/>
    </location>
</feature>
<keyword evidence="3" id="KW-1185">Reference proteome</keyword>
<feature type="compositionally biased region" description="Basic residues" evidence="1">
    <location>
        <begin position="307"/>
        <end position="319"/>
    </location>
</feature>
<feature type="compositionally biased region" description="Basic and acidic residues" evidence="1">
    <location>
        <begin position="514"/>
        <end position="542"/>
    </location>
</feature>
<feature type="compositionally biased region" description="Basic and acidic residues" evidence="1">
    <location>
        <begin position="139"/>
        <end position="150"/>
    </location>
</feature>
<evidence type="ECO:0000256" key="1">
    <source>
        <dbReference type="SAM" id="MobiDB-lite"/>
    </source>
</evidence>
<evidence type="ECO:0000313" key="3">
    <source>
        <dbReference type="Proteomes" id="UP001391051"/>
    </source>
</evidence>
<feature type="region of interest" description="Disordered" evidence="1">
    <location>
        <begin position="60"/>
        <end position="81"/>
    </location>
</feature>
<feature type="compositionally biased region" description="Basic and acidic residues" evidence="1">
    <location>
        <begin position="476"/>
        <end position="485"/>
    </location>
</feature>
<reference evidence="2 3" key="1">
    <citation type="submission" date="2023-01" db="EMBL/GenBank/DDBJ databases">
        <title>Analysis of 21 Apiospora genomes using comparative genomics revels a genus with tremendous synthesis potential of carbohydrate active enzymes and secondary metabolites.</title>
        <authorList>
            <person name="Sorensen T."/>
        </authorList>
    </citation>
    <scope>NUCLEOTIDE SEQUENCE [LARGE SCALE GENOMIC DNA]</scope>
    <source>
        <strain evidence="2 3">CBS 24483</strain>
    </source>
</reference>
<feature type="compositionally biased region" description="Polar residues" evidence="1">
    <location>
        <begin position="165"/>
        <end position="175"/>
    </location>
</feature>
<dbReference type="GeneID" id="92072536"/>
<dbReference type="Proteomes" id="UP001391051">
    <property type="component" value="Unassembled WGS sequence"/>
</dbReference>
<dbReference type="EMBL" id="JAQQWE010000002">
    <property type="protein sequence ID" value="KAK7962427.1"/>
    <property type="molecule type" value="Genomic_DNA"/>
</dbReference>
<feature type="compositionally biased region" description="Basic and acidic residues" evidence="1">
    <location>
        <begin position="237"/>
        <end position="254"/>
    </location>
</feature>
<feature type="compositionally biased region" description="Low complexity" evidence="1">
    <location>
        <begin position="392"/>
        <end position="401"/>
    </location>
</feature>
<protein>
    <submittedName>
        <fullName evidence="2">Uncharacterized protein</fullName>
    </submittedName>
</protein>
<feature type="region of interest" description="Disordered" evidence="1">
    <location>
        <begin position="93"/>
        <end position="560"/>
    </location>
</feature>
<sequence>MPFTSPTTEPFPQYDEYDYQNVSPQTFGFSSRAYEGISATPDTRMKKPYLLNPEAVEFVSPSRTSGTLTEPNTPLNTGKGIAAPLKLTPVVQLPMAPAKSSETSPNAITPTSPAKPAATPTRQQHDAGEPSSLAPGISCHKDNSKGRKDGDENDEQSDIKDFASFNKSQKSTAESATPADETGQAEERKSPAKKRPLTKHKQNKKSKSRTSQGTHASENGSGGQVQKESGKKTQSSSDEKPARHSNDKADKQRLENNQNQKQDQSEQKGLVSKGSNAKGKSAAKDVPDNQPVVPGAIWVEGGEPKKAAKKKRTKRHASKGKPVAKAAGSSVDAAPTLSKEPDCKGEQGSGSQATNRGSNSEHKAKGNRRGEAENQGGLEKAVAPAPKAISDAVATASTKTAAEAKERETPASQPNKCEQKTSKGSATEPHKEAEPSSSTQAKKGKGKKQKASAASQNVTTQDKDLTVPSVVAPAPDDTKIERRDTMASLSKADLSSILDDDDMAALFSSGTKTPDLRDAPAPDRSPWRKDGKNTASEKRNEEGASVVPETLREGEERKGG</sequence>
<organism evidence="2 3">
    <name type="scientific">Apiospora aurea</name>
    <dbReference type="NCBI Taxonomy" id="335848"/>
    <lineage>
        <taxon>Eukaryota</taxon>
        <taxon>Fungi</taxon>
        <taxon>Dikarya</taxon>
        <taxon>Ascomycota</taxon>
        <taxon>Pezizomycotina</taxon>
        <taxon>Sordariomycetes</taxon>
        <taxon>Xylariomycetidae</taxon>
        <taxon>Amphisphaeriales</taxon>
        <taxon>Apiosporaceae</taxon>
        <taxon>Apiospora</taxon>
    </lineage>
</organism>